<dbReference type="SMART" id="SM00173">
    <property type="entry name" value="RAS"/>
    <property type="match status" value="1"/>
</dbReference>
<dbReference type="SMART" id="SM00174">
    <property type="entry name" value="RHO"/>
    <property type="match status" value="1"/>
</dbReference>
<keyword evidence="5" id="KW-0636">Prenylation</keyword>
<keyword evidence="5" id="KW-0449">Lipoprotein</keyword>
<keyword evidence="3" id="KW-0653">Protein transport</keyword>
<dbReference type="Gene3D" id="3.40.50.300">
    <property type="entry name" value="P-loop containing nucleotide triphosphate hydrolases"/>
    <property type="match status" value="1"/>
</dbReference>
<evidence type="ECO:0000256" key="1">
    <source>
        <dbReference type="ARBA" id="ARBA00006270"/>
    </source>
</evidence>
<dbReference type="SMART" id="SM00176">
    <property type="entry name" value="RAN"/>
    <property type="match status" value="1"/>
</dbReference>
<dbReference type="FunFam" id="3.40.50.300:FF:001018">
    <property type="entry name" value="Rab family GTPase"/>
    <property type="match status" value="1"/>
</dbReference>
<dbReference type="PANTHER" id="PTHR47977">
    <property type="entry name" value="RAS-RELATED PROTEIN RAB"/>
    <property type="match status" value="1"/>
</dbReference>
<organism evidence="9">
    <name type="scientific">Noctiluca scintillans</name>
    <name type="common">Sea sparkle</name>
    <name type="synonym">Red tide dinoflagellate</name>
    <dbReference type="NCBI Taxonomy" id="2966"/>
    <lineage>
        <taxon>Eukaryota</taxon>
        <taxon>Sar</taxon>
        <taxon>Alveolata</taxon>
        <taxon>Dinophyceae</taxon>
        <taxon>Noctilucales</taxon>
        <taxon>Noctilucaceae</taxon>
        <taxon>Noctiluca</taxon>
    </lineage>
</organism>
<gene>
    <name evidence="9" type="ORF">NSCI0253_LOCUS9381</name>
</gene>
<evidence type="ECO:0000256" key="7">
    <source>
        <dbReference type="ARBA" id="ARBA00067099"/>
    </source>
</evidence>
<evidence type="ECO:0000256" key="3">
    <source>
        <dbReference type="ARBA" id="ARBA00022927"/>
    </source>
</evidence>
<dbReference type="PRINTS" id="PR00449">
    <property type="entry name" value="RASTRNSFRMNG"/>
</dbReference>
<dbReference type="InterPro" id="IPR001806">
    <property type="entry name" value="Small_GTPase"/>
</dbReference>
<dbReference type="InterPro" id="IPR027417">
    <property type="entry name" value="P-loop_NTPase"/>
</dbReference>
<dbReference type="SUPFAM" id="SSF52540">
    <property type="entry name" value="P-loop containing nucleoside triphosphate hydrolases"/>
    <property type="match status" value="1"/>
</dbReference>
<dbReference type="GO" id="GO:0003924">
    <property type="term" value="F:GTPase activity"/>
    <property type="evidence" value="ECO:0007669"/>
    <property type="project" value="InterPro"/>
</dbReference>
<evidence type="ECO:0000256" key="4">
    <source>
        <dbReference type="ARBA" id="ARBA00023134"/>
    </source>
</evidence>
<comment type="similarity">
    <text evidence="1">Belongs to the small GTPase superfamily. Rab family.</text>
</comment>
<evidence type="ECO:0000256" key="6">
    <source>
        <dbReference type="ARBA" id="ARBA00053444"/>
    </source>
</evidence>
<dbReference type="Pfam" id="PF00071">
    <property type="entry name" value="Ras"/>
    <property type="match status" value="1"/>
</dbReference>
<comment type="function">
    <text evidence="6">Protein transport. Probably involved in vesicular traffic from ER to Golgi.</text>
</comment>
<evidence type="ECO:0000256" key="8">
    <source>
        <dbReference type="ARBA" id="ARBA00081865"/>
    </source>
</evidence>
<dbReference type="PROSITE" id="PS51419">
    <property type="entry name" value="RAB"/>
    <property type="match status" value="1"/>
</dbReference>
<dbReference type="EMBL" id="HBFQ01013493">
    <property type="protein sequence ID" value="CAD8835033.1"/>
    <property type="molecule type" value="Transcribed_RNA"/>
</dbReference>
<keyword evidence="3" id="KW-0813">Transport</keyword>
<dbReference type="PROSITE" id="PS51420">
    <property type="entry name" value="RHO"/>
    <property type="match status" value="1"/>
</dbReference>
<dbReference type="PROSITE" id="PS51421">
    <property type="entry name" value="RAS"/>
    <property type="match status" value="1"/>
</dbReference>
<sequence>MLSSDHDHLVKLLLLGDSAVGKTCLLNRFCESRFDTNFVVTIGVDFKWKTVEHDGKKLKLQVWDTAGQERFRTITPAYYRAANGVVITYSITDRESFEHVEYWVEQLDQNACEGVQRILVGNKADLVPRKVSYEEAEELARRFNMSFFETSAKTGDSVEEAFINIAASVVAHRCAGASAAPGKGGKAIRKIKGDKKHEGGKPCC</sequence>
<keyword evidence="4" id="KW-0342">GTP-binding</keyword>
<dbReference type="GO" id="GO:0005525">
    <property type="term" value="F:GTP binding"/>
    <property type="evidence" value="ECO:0007669"/>
    <property type="project" value="UniProtKB-KW"/>
</dbReference>
<dbReference type="AlphaFoldDB" id="A0A7S1EZY4"/>
<dbReference type="GO" id="GO:0015031">
    <property type="term" value="P:protein transport"/>
    <property type="evidence" value="ECO:0007669"/>
    <property type="project" value="UniProtKB-KW"/>
</dbReference>
<dbReference type="InterPro" id="IPR005225">
    <property type="entry name" value="Small_GTP-bd"/>
</dbReference>
<accession>A0A7S1EZY4</accession>
<evidence type="ECO:0000256" key="5">
    <source>
        <dbReference type="ARBA" id="ARBA00023289"/>
    </source>
</evidence>
<evidence type="ECO:0000313" key="9">
    <source>
        <dbReference type="EMBL" id="CAD8835033.1"/>
    </source>
</evidence>
<dbReference type="SMART" id="SM00175">
    <property type="entry name" value="RAB"/>
    <property type="match status" value="1"/>
</dbReference>
<dbReference type="NCBIfam" id="TIGR00231">
    <property type="entry name" value="small_GTP"/>
    <property type="match status" value="1"/>
</dbReference>
<proteinExistence type="inferred from homology"/>
<evidence type="ECO:0000256" key="2">
    <source>
        <dbReference type="ARBA" id="ARBA00022741"/>
    </source>
</evidence>
<protein>
    <recommendedName>
        <fullName evidence="7">Ras-related protein Rab-1</fullName>
    </recommendedName>
    <alternativeName>
        <fullName evidence="8">Small GTP-binding protein rab1</fullName>
    </alternativeName>
</protein>
<dbReference type="InterPro" id="IPR050227">
    <property type="entry name" value="Rab"/>
</dbReference>
<keyword evidence="2" id="KW-0547">Nucleotide-binding</keyword>
<reference evidence="9" key="1">
    <citation type="submission" date="2021-01" db="EMBL/GenBank/DDBJ databases">
        <authorList>
            <person name="Corre E."/>
            <person name="Pelletier E."/>
            <person name="Niang G."/>
            <person name="Scheremetjew M."/>
            <person name="Finn R."/>
            <person name="Kale V."/>
            <person name="Holt S."/>
            <person name="Cochrane G."/>
            <person name="Meng A."/>
            <person name="Brown T."/>
            <person name="Cohen L."/>
        </authorList>
    </citation>
    <scope>NUCLEOTIDE SEQUENCE</scope>
</reference>
<name>A0A7S1EZY4_NOCSC</name>